<keyword evidence="2" id="KW-1185">Reference proteome</keyword>
<sequence>MDNKGYVVNKSSLFKDMWDVVKNDNYIIQKEDEIDLPRSSWNEDKKEALERILELAIDVQEKVPSPKATKGWNHTLARK</sequence>
<reference evidence="1" key="1">
    <citation type="submission" date="2018-05" db="EMBL/GenBank/DDBJ databases">
        <title>Draft genome of Mucuna pruriens seed.</title>
        <authorList>
            <person name="Nnadi N.E."/>
            <person name="Vos R."/>
            <person name="Hasami M.H."/>
            <person name="Devisetty U.K."/>
            <person name="Aguiy J.C."/>
        </authorList>
    </citation>
    <scope>NUCLEOTIDE SEQUENCE [LARGE SCALE GENOMIC DNA]</scope>
    <source>
        <strain evidence="1">JCA_2017</strain>
    </source>
</reference>
<accession>A0A371G6E3</accession>
<evidence type="ECO:0000313" key="2">
    <source>
        <dbReference type="Proteomes" id="UP000257109"/>
    </source>
</evidence>
<dbReference type="Proteomes" id="UP000257109">
    <property type="component" value="Unassembled WGS sequence"/>
</dbReference>
<feature type="non-terminal residue" evidence="1">
    <location>
        <position position="1"/>
    </location>
</feature>
<comment type="caution">
    <text evidence="1">The sequence shown here is derived from an EMBL/GenBank/DDBJ whole genome shotgun (WGS) entry which is preliminary data.</text>
</comment>
<organism evidence="1 2">
    <name type="scientific">Mucuna pruriens</name>
    <name type="common">Velvet bean</name>
    <name type="synonym">Dolichos pruriens</name>
    <dbReference type="NCBI Taxonomy" id="157652"/>
    <lineage>
        <taxon>Eukaryota</taxon>
        <taxon>Viridiplantae</taxon>
        <taxon>Streptophyta</taxon>
        <taxon>Embryophyta</taxon>
        <taxon>Tracheophyta</taxon>
        <taxon>Spermatophyta</taxon>
        <taxon>Magnoliopsida</taxon>
        <taxon>eudicotyledons</taxon>
        <taxon>Gunneridae</taxon>
        <taxon>Pentapetalae</taxon>
        <taxon>rosids</taxon>
        <taxon>fabids</taxon>
        <taxon>Fabales</taxon>
        <taxon>Fabaceae</taxon>
        <taxon>Papilionoideae</taxon>
        <taxon>50 kb inversion clade</taxon>
        <taxon>NPAAA clade</taxon>
        <taxon>indigoferoid/millettioid clade</taxon>
        <taxon>Phaseoleae</taxon>
        <taxon>Mucuna</taxon>
    </lineage>
</organism>
<name>A0A371G6E3_MUCPR</name>
<dbReference type="EMBL" id="QJKJ01006620">
    <property type="protein sequence ID" value="RDX86071.1"/>
    <property type="molecule type" value="Genomic_DNA"/>
</dbReference>
<dbReference type="AlphaFoldDB" id="A0A371G6E3"/>
<proteinExistence type="predicted"/>
<evidence type="ECO:0000313" key="1">
    <source>
        <dbReference type="EMBL" id="RDX86071.1"/>
    </source>
</evidence>
<feature type="non-terminal residue" evidence="1">
    <location>
        <position position="79"/>
    </location>
</feature>
<protein>
    <submittedName>
        <fullName evidence="1">Uncharacterized protein</fullName>
    </submittedName>
</protein>
<gene>
    <name evidence="1" type="ORF">CR513_32643</name>
</gene>